<feature type="non-terminal residue" evidence="2">
    <location>
        <position position="39"/>
    </location>
</feature>
<reference evidence="2 3" key="1">
    <citation type="submission" date="2017-09" db="EMBL/GenBank/DDBJ databases">
        <title>Depth-based differentiation of microbial function through sediment-hosted aquifers and enrichment of novel symbionts in the deep terrestrial subsurface.</title>
        <authorList>
            <person name="Probst A.J."/>
            <person name="Ladd B."/>
            <person name="Jarett J.K."/>
            <person name="Geller-Mcgrath D.E."/>
            <person name="Sieber C.M."/>
            <person name="Emerson J.B."/>
            <person name="Anantharaman K."/>
            <person name="Thomas B.C."/>
            <person name="Malmstrom R."/>
            <person name="Stieglmeier M."/>
            <person name="Klingl A."/>
            <person name="Woyke T."/>
            <person name="Ryan C.M."/>
            <person name="Banfield J.F."/>
        </authorList>
    </citation>
    <scope>NUCLEOTIDE SEQUENCE [LARGE SCALE GENOMIC DNA]</scope>
    <source>
        <strain evidence="2">CG11_big_fil_rev_8_21_14_0_20_37_11</strain>
    </source>
</reference>
<accession>A0A2H0NG91</accession>
<evidence type="ECO:0000313" key="3">
    <source>
        <dbReference type="Proteomes" id="UP000230707"/>
    </source>
</evidence>
<comment type="caution">
    <text evidence="2">The sequence shown here is derived from an EMBL/GenBank/DDBJ whole genome shotgun (WGS) entry which is preliminary data.</text>
</comment>
<evidence type="ECO:0000259" key="1">
    <source>
        <dbReference type="Pfam" id="PF01381"/>
    </source>
</evidence>
<dbReference type="AlphaFoldDB" id="A0A2H0NG91"/>
<evidence type="ECO:0000313" key="2">
    <source>
        <dbReference type="EMBL" id="PIR07910.1"/>
    </source>
</evidence>
<proteinExistence type="predicted"/>
<dbReference type="EMBL" id="PCWS01000131">
    <property type="protein sequence ID" value="PIR07910.1"/>
    <property type="molecule type" value="Genomic_DNA"/>
</dbReference>
<gene>
    <name evidence="2" type="ORF">COV53_05735</name>
</gene>
<dbReference type="Pfam" id="PF01381">
    <property type="entry name" value="HTH_3"/>
    <property type="match status" value="1"/>
</dbReference>
<dbReference type="InterPro" id="IPR001387">
    <property type="entry name" value="Cro/C1-type_HTH"/>
</dbReference>
<protein>
    <submittedName>
        <fullName evidence="2">IS30 family transposase</fullName>
    </submittedName>
</protein>
<dbReference type="Gene3D" id="1.10.10.60">
    <property type="entry name" value="Homeodomain-like"/>
    <property type="match status" value="1"/>
</dbReference>
<dbReference type="Proteomes" id="UP000230707">
    <property type="component" value="Unassembled WGS sequence"/>
</dbReference>
<sequence>MNYKHLTTAVRGAMEALLKENYTKKEVADKLGIHKSTVS</sequence>
<feature type="domain" description="HTH cro/C1-type" evidence="1">
    <location>
        <begin position="15"/>
        <end position="39"/>
    </location>
</feature>
<organism evidence="2 3">
    <name type="scientific">Candidatus Gottesmanbacteria bacterium CG11_big_fil_rev_8_21_14_0_20_37_11</name>
    <dbReference type="NCBI Taxonomy" id="1974575"/>
    <lineage>
        <taxon>Bacteria</taxon>
        <taxon>Candidatus Gottesmaniibacteriota</taxon>
    </lineage>
</organism>
<name>A0A2H0NG91_9BACT</name>